<dbReference type="Proteomes" id="UP001198983">
    <property type="component" value="Chromosome"/>
</dbReference>
<dbReference type="PANTHER" id="PTHR43727">
    <property type="entry name" value="DIAMINOPIMELATE DECARBOXYLASE"/>
    <property type="match status" value="1"/>
</dbReference>
<dbReference type="GO" id="GO:0006596">
    <property type="term" value="P:polyamine biosynthetic process"/>
    <property type="evidence" value="ECO:0007669"/>
    <property type="project" value="InterPro"/>
</dbReference>
<dbReference type="SUPFAM" id="SSF51419">
    <property type="entry name" value="PLP-binding barrel"/>
    <property type="match status" value="1"/>
</dbReference>
<dbReference type="Gene3D" id="3.20.20.10">
    <property type="entry name" value="Alanine racemase"/>
    <property type="match status" value="1"/>
</dbReference>
<organism evidence="7 8">
    <name type="scientific">Terrisporobacter hibernicus</name>
    <dbReference type="NCBI Taxonomy" id="2813371"/>
    <lineage>
        <taxon>Bacteria</taxon>
        <taxon>Bacillati</taxon>
        <taxon>Bacillota</taxon>
        <taxon>Clostridia</taxon>
        <taxon>Peptostreptococcales</taxon>
        <taxon>Peptostreptococcaceae</taxon>
        <taxon>Terrisporobacter</taxon>
    </lineage>
</organism>
<dbReference type="Pfam" id="PF00278">
    <property type="entry name" value="Orn_DAP_Arg_deC"/>
    <property type="match status" value="1"/>
</dbReference>
<dbReference type="InterPro" id="IPR029066">
    <property type="entry name" value="PLP-binding_barrel"/>
</dbReference>
<accession>A0AAX2ZHT9</accession>
<dbReference type="PANTHER" id="PTHR43727:SF2">
    <property type="entry name" value="GROUP IV DECARBOXYLASE"/>
    <property type="match status" value="1"/>
</dbReference>
<feature type="active site" description="Proton donor" evidence="3">
    <location>
        <position position="353"/>
    </location>
</feature>
<sequence>MLDNNNLRQLMSEVNKSFYVYDEEEILKSINILKDKFKEFEILYSVKTNPNKHILDLMSKNNIGSDAASAKEVQISNTANINKNNIIYSAPGKRRKDIEESIDKCIITADSYNELSLLNEIGKERNTNLEVGLRINANYNMFGGESISSKYGVDEETLIENKNFIDNLSNIEVVGIHVHLQSQILDYEIIYNYYEYVLKLALFCKEKMKFNLKFINFGGGLGISYGNSYGNLDIDKLSKMSNELIKKYKQKLNARFIIESGRFLVCKSGAYVTPIIDIKESRGRKYLIVQNGYNGFFKPTISELIVSYTNKKDNLKMMEPLFTSYDSYTISLIKREDKEENNKEIVTIGGNLCTAVDILARDILLTKAEINDLIFINNAGSYAYSLTPLSFSSQEKPVEIYYTSKDYHVID</sequence>
<dbReference type="InterPro" id="IPR022643">
    <property type="entry name" value="De-COase2_C"/>
</dbReference>
<dbReference type="PRINTS" id="PR01182">
    <property type="entry name" value="ORNDCRBXLASE"/>
</dbReference>
<keyword evidence="2 3" id="KW-0663">Pyridoxal phosphate</keyword>
<dbReference type="InterPro" id="IPR009006">
    <property type="entry name" value="Ala_racemase/Decarboxylase_C"/>
</dbReference>
<evidence type="ECO:0000256" key="4">
    <source>
        <dbReference type="RuleBase" id="RU003737"/>
    </source>
</evidence>
<dbReference type="InterPro" id="IPR002433">
    <property type="entry name" value="Orn_de-COase"/>
</dbReference>
<comment type="similarity">
    <text evidence="4">Belongs to the Orn/Lys/Arg decarboxylase class-II family.</text>
</comment>
<dbReference type="InterPro" id="IPR022644">
    <property type="entry name" value="De-COase2_N"/>
</dbReference>
<dbReference type="AlphaFoldDB" id="A0AAX2ZHT9"/>
<proteinExistence type="inferred from homology"/>
<feature type="domain" description="Orn/DAP/Arg decarboxylase 2 N-terminal" evidence="6">
    <location>
        <begin position="25"/>
        <end position="265"/>
    </location>
</feature>
<evidence type="ECO:0008006" key="9">
    <source>
        <dbReference type="Google" id="ProtNLM"/>
    </source>
</evidence>
<protein>
    <recommendedName>
        <fullName evidence="9">Diaminopimelate decarboxylase</fullName>
    </recommendedName>
</protein>
<dbReference type="KEGG" id="tem:JW646_00950"/>
<evidence type="ECO:0000259" key="6">
    <source>
        <dbReference type="Pfam" id="PF02784"/>
    </source>
</evidence>
<keyword evidence="8" id="KW-1185">Reference proteome</keyword>
<dbReference type="Pfam" id="PF02784">
    <property type="entry name" value="Orn_Arg_deC_N"/>
    <property type="match status" value="1"/>
</dbReference>
<dbReference type="SUPFAM" id="SSF50621">
    <property type="entry name" value="Alanine racemase C-terminal domain-like"/>
    <property type="match status" value="1"/>
</dbReference>
<dbReference type="EMBL" id="CP081135">
    <property type="protein sequence ID" value="UEL48050.1"/>
    <property type="molecule type" value="Genomic_DNA"/>
</dbReference>
<comment type="cofactor">
    <cofactor evidence="1 3">
        <name>pyridoxal 5'-phosphate</name>
        <dbReference type="ChEBI" id="CHEBI:597326"/>
    </cofactor>
</comment>
<evidence type="ECO:0000313" key="7">
    <source>
        <dbReference type="EMBL" id="UEL48050.1"/>
    </source>
</evidence>
<dbReference type="Gene3D" id="2.40.37.10">
    <property type="entry name" value="Lyase, Ornithine Decarboxylase, Chain A, domain 1"/>
    <property type="match status" value="1"/>
</dbReference>
<name>A0AAX2ZHT9_9FIRM</name>
<evidence type="ECO:0000256" key="2">
    <source>
        <dbReference type="ARBA" id="ARBA00022898"/>
    </source>
</evidence>
<evidence type="ECO:0000256" key="1">
    <source>
        <dbReference type="ARBA" id="ARBA00001933"/>
    </source>
</evidence>
<dbReference type="PRINTS" id="PR01179">
    <property type="entry name" value="ODADCRBXLASE"/>
</dbReference>
<feature type="domain" description="Orn/DAP/Arg decarboxylase 2 C-terminal" evidence="5">
    <location>
        <begin position="18"/>
        <end position="380"/>
    </location>
</feature>
<dbReference type="GO" id="GO:0008836">
    <property type="term" value="F:diaminopimelate decarboxylase activity"/>
    <property type="evidence" value="ECO:0007669"/>
    <property type="project" value="TreeGrafter"/>
</dbReference>
<evidence type="ECO:0000259" key="5">
    <source>
        <dbReference type="Pfam" id="PF00278"/>
    </source>
</evidence>
<dbReference type="GO" id="GO:0009089">
    <property type="term" value="P:lysine biosynthetic process via diaminopimelate"/>
    <property type="evidence" value="ECO:0007669"/>
    <property type="project" value="TreeGrafter"/>
</dbReference>
<evidence type="ECO:0000256" key="3">
    <source>
        <dbReference type="PIRSR" id="PIRSR600183-50"/>
    </source>
</evidence>
<evidence type="ECO:0000313" key="8">
    <source>
        <dbReference type="Proteomes" id="UP001198983"/>
    </source>
</evidence>
<gene>
    <name evidence="7" type="ORF">JW646_00950</name>
</gene>
<reference evidence="7 8" key="1">
    <citation type="journal article" date="2023" name="Int. J. Syst. Evol. Microbiol.">
        <title>Terrisporobacter hibernicus sp. nov., isolated from bovine faeces in Northern Ireland.</title>
        <authorList>
            <person name="Mitchell M."/>
            <person name="Nguyen S.V."/>
            <person name="Connor M."/>
            <person name="Fairley D.J."/>
            <person name="Donoghue O."/>
            <person name="Marshall H."/>
            <person name="Koolman L."/>
            <person name="McMullan G."/>
            <person name="Schaffer K.E."/>
            <person name="McGrath J.W."/>
            <person name="Fanning S."/>
        </authorList>
    </citation>
    <scope>NUCLEOTIDE SEQUENCE [LARGE SCALE GENOMIC DNA]</scope>
    <source>
        <strain evidence="7 8">MCA3</strain>
    </source>
</reference>
<feature type="modified residue" description="N6-(pyridoxal phosphate)lysine" evidence="3">
    <location>
        <position position="47"/>
    </location>
</feature>
<dbReference type="InterPro" id="IPR000183">
    <property type="entry name" value="Orn/DAP/Arg_de-COase"/>
</dbReference>
<dbReference type="RefSeq" id="WP_074917631.1">
    <property type="nucleotide sequence ID" value="NZ_CP081135.1"/>
</dbReference>